<evidence type="ECO:0000313" key="2">
    <source>
        <dbReference type="Proteomes" id="UP000034607"/>
    </source>
</evidence>
<name>A0A0G1UET6_9BACT</name>
<dbReference type="AlphaFoldDB" id="A0A0G1UET6"/>
<protein>
    <submittedName>
        <fullName evidence="1">Uncharacterized protein</fullName>
    </submittedName>
</protein>
<gene>
    <name evidence="1" type="ORF">UX78_C0011G0022</name>
</gene>
<sequence>MSCNMGGKSLEVKDQINKFVRCEGCELKRQAIGDLTEGDIRNMSPGEKVFLVTCSYPESLNIGLIMMGVKTVFWGILGTENQMKFRRTQDQFEAPGVPVKVKGWCPEKVSQMVDGWFKNRIPKNPTGLDR</sequence>
<dbReference type="EMBL" id="LCNM01000011">
    <property type="protein sequence ID" value="KKU56215.1"/>
    <property type="molecule type" value="Genomic_DNA"/>
</dbReference>
<reference evidence="1 2" key="1">
    <citation type="journal article" date="2015" name="Nature">
        <title>rRNA introns, odd ribosomes, and small enigmatic genomes across a large radiation of phyla.</title>
        <authorList>
            <person name="Brown C.T."/>
            <person name="Hug L.A."/>
            <person name="Thomas B.C."/>
            <person name="Sharon I."/>
            <person name="Castelle C.J."/>
            <person name="Singh A."/>
            <person name="Wilkins M.J."/>
            <person name="Williams K.H."/>
            <person name="Banfield J.F."/>
        </authorList>
    </citation>
    <scope>NUCLEOTIDE SEQUENCE [LARGE SCALE GENOMIC DNA]</scope>
</reference>
<proteinExistence type="predicted"/>
<comment type="caution">
    <text evidence="1">The sequence shown here is derived from an EMBL/GenBank/DDBJ whole genome shotgun (WGS) entry which is preliminary data.</text>
</comment>
<evidence type="ECO:0000313" key="1">
    <source>
        <dbReference type="EMBL" id="KKU56215.1"/>
    </source>
</evidence>
<dbReference type="Proteomes" id="UP000034607">
    <property type="component" value="Unassembled WGS sequence"/>
</dbReference>
<organism evidence="1 2">
    <name type="scientific">Candidatus Amesbacteria bacterium GW2011_GWA2_47_11</name>
    <dbReference type="NCBI Taxonomy" id="1618357"/>
    <lineage>
        <taxon>Bacteria</taxon>
        <taxon>Candidatus Amesiibacteriota</taxon>
    </lineage>
</organism>
<accession>A0A0G1UET6</accession>